<keyword evidence="4" id="KW-0808">Transferase</keyword>
<keyword evidence="3" id="KW-0328">Glycosyltransferase</keyword>
<dbReference type="PANTHER" id="PTHR33908:SF9">
    <property type="entry name" value="BLL5595 PROTEIN"/>
    <property type="match status" value="1"/>
</dbReference>
<evidence type="ECO:0000259" key="9">
    <source>
        <dbReference type="Pfam" id="PF13231"/>
    </source>
</evidence>
<proteinExistence type="predicted"/>
<keyword evidence="11" id="KW-1185">Reference proteome</keyword>
<dbReference type="STRING" id="1122125.GCA_000423185_06325"/>
<reference evidence="11" key="1">
    <citation type="submission" date="2017-05" db="EMBL/GenBank/DDBJ databases">
        <authorList>
            <person name="Macchi M."/>
            <person name="Festa S."/>
            <person name="Coppotelli B.M."/>
            <person name="Morelli I.S."/>
        </authorList>
    </citation>
    <scope>NUCLEOTIDE SEQUENCE [LARGE SCALE GENOMIC DNA]</scope>
    <source>
        <strain evidence="11">I</strain>
    </source>
</reference>
<evidence type="ECO:0000256" key="8">
    <source>
        <dbReference type="SAM" id="Phobius"/>
    </source>
</evidence>
<keyword evidence="5 8" id="KW-0812">Transmembrane</keyword>
<feature type="transmembrane region" description="Helical" evidence="8">
    <location>
        <begin position="264"/>
        <end position="283"/>
    </location>
</feature>
<dbReference type="Pfam" id="PF13231">
    <property type="entry name" value="PMT_2"/>
    <property type="match status" value="1"/>
</dbReference>
<gene>
    <name evidence="10" type="ORF">BWR60_12430</name>
</gene>
<evidence type="ECO:0000256" key="5">
    <source>
        <dbReference type="ARBA" id="ARBA00022692"/>
    </source>
</evidence>
<evidence type="ECO:0000256" key="2">
    <source>
        <dbReference type="ARBA" id="ARBA00022475"/>
    </source>
</evidence>
<protein>
    <recommendedName>
        <fullName evidence="9">Glycosyltransferase RgtA/B/C/D-like domain-containing protein</fullName>
    </recommendedName>
</protein>
<feature type="transmembrane region" description="Helical" evidence="8">
    <location>
        <begin position="409"/>
        <end position="429"/>
    </location>
</feature>
<dbReference type="InterPro" id="IPR050297">
    <property type="entry name" value="LipidA_mod_glycosyltrf_83"/>
</dbReference>
<dbReference type="EMBL" id="NHON01000018">
    <property type="protein sequence ID" value="OWJ66893.1"/>
    <property type="molecule type" value="Genomic_DNA"/>
</dbReference>
<evidence type="ECO:0000256" key="3">
    <source>
        <dbReference type="ARBA" id="ARBA00022676"/>
    </source>
</evidence>
<evidence type="ECO:0000256" key="7">
    <source>
        <dbReference type="ARBA" id="ARBA00023136"/>
    </source>
</evidence>
<feature type="transmembrane region" description="Helical" evidence="8">
    <location>
        <begin position="378"/>
        <end position="397"/>
    </location>
</feature>
<dbReference type="GO" id="GO:0016763">
    <property type="term" value="F:pentosyltransferase activity"/>
    <property type="evidence" value="ECO:0007669"/>
    <property type="project" value="TreeGrafter"/>
</dbReference>
<sequence length="569" mass="62266">MLQSLRNDGLLRRLRLLAMTERDPAPAYEKVSGHRSRPGLTARAGSPCRPPALMSIAISAPLRRCESDTRDILLLLAAHVVLWTGFCLLYLGPSDLQNDMTEAFSWAQEMPLGTYKHPPFYAWVVHGWFSLFPTRDWAFYLLSSTNAAIGLAAVWAIAGRYLSGPARLAAVLLLETLPFFTVQSFNFNANSVLLSLWPLVTLLFLRAFDRRDLAGAVANAVALGLAAAAAMLSKYYSGIILLCCLAAALAHPDRRRFFGSAAPYVAIAVFAAAVAPHVLWHLHAAIGPLQYMASKSHSDTLRILGKAGLFVAGCLALHALLGAALAWLWRRGRASAPEDRPAESSMGDRRSLAIFALGPFLLTVAIALAFKVKIVTQFAIPIFSLSPLAAIVWLRLAIDRDALRRLARLAGIVGLLLLAVAPFAGAWTLRHDIEHAAEPRRLLAKRVTTLWHERIGTPLAIVAGTESYALGATFYSPDHPTDFTAFAPAYAPWIDAQRLRRGGLAVICLKDDEWCLGEAAKYQGLDSWRTEIGLAKRVRGVTGRPFDFVVLFVKPGQTLPLQPIRLREF</sequence>
<dbReference type="PANTHER" id="PTHR33908">
    <property type="entry name" value="MANNOSYLTRANSFERASE YKCB-RELATED"/>
    <property type="match status" value="1"/>
</dbReference>
<dbReference type="AlphaFoldDB" id="A0A211ZNN1"/>
<keyword evidence="2" id="KW-1003">Cell membrane</keyword>
<dbReference type="OrthoDB" id="7830024at2"/>
<feature type="transmembrane region" description="Helical" evidence="8">
    <location>
        <begin position="350"/>
        <end position="372"/>
    </location>
</feature>
<feature type="domain" description="Glycosyltransferase RgtA/B/C/D-like" evidence="9">
    <location>
        <begin position="116"/>
        <end position="280"/>
    </location>
</feature>
<dbReference type="InterPro" id="IPR038731">
    <property type="entry name" value="RgtA/B/C-like"/>
</dbReference>
<evidence type="ECO:0000256" key="4">
    <source>
        <dbReference type="ARBA" id="ARBA00022679"/>
    </source>
</evidence>
<name>A0A211ZNN1_9PROT</name>
<accession>A0A211ZNN1</accession>
<comment type="caution">
    <text evidence="10">The sequence shown here is derived from an EMBL/GenBank/DDBJ whole genome shotgun (WGS) entry which is preliminary data.</text>
</comment>
<feature type="transmembrane region" description="Helical" evidence="8">
    <location>
        <begin position="303"/>
        <end position="329"/>
    </location>
</feature>
<dbReference type="GO" id="GO:0009103">
    <property type="term" value="P:lipopolysaccharide biosynthetic process"/>
    <property type="evidence" value="ECO:0007669"/>
    <property type="project" value="UniProtKB-ARBA"/>
</dbReference>
<dbReference type="Proteomes" id="UP000196655">
    <property type="component" value="Unassembled WGS sequence"/>
</dbReference>
<evidence type="ECO:0000256" key="6">
    <source>
        <dbReference type="ARBA" id="ARBA00022989"/>
    </source>
</evidence>
<evidence type="ECO:0000256" key="1">
    <source>
        <dbReference type="ARBA" id="ARBA00004651"/>
    </source>
</evidence>
<dbReference type="GO" id="GO:0005886">
    <property type="term" value="C:plasma membrane"/>
    <property type="evidence" value="ECO:0007669"/>
    <property type="project" value="UniProtKB-SubCell"/>
</dbReference>
<feature type="transmembrane region" description="Helical" evidence="8">
    <location>
        <begin position="187"/>
        <end position="205"/>
    </location>
</feature>
<evidence type="ECO:0000313" key="10">
    <source>
        <dbReference type="EMBL" id="OWJ66893.1"/>
    </source>
</evidence>
<feature type="transmembrane region" description="Helical" evidence="8">
    <location>
        <begin position="137"/>
        <end position="158"/>
    </location>
</feature>
<keyword evidence="7 8" id="KW-0472">Membrane</keyword>
<comment type="subcellular location">
    <subcellularLocation>
        <location evidence="1">Cell membrane</location>
        <topology evidence="1">Multi-pass membrane protein</topology>
    </subcellularLocation>
</comment>
<feature type="transmembrane region" description="Helical" evidence="8">
    <location>
        <begin position="72"/>
        <end position="91"/>
    </location>
</feature>
<keyword evidence="6 8" id="KW-1133">Transmembrane helix</keyword>
<evidence type="ECO:0000313" key="11">
    <source>
        <dbReference type="Proteomes" id="UP000196655"/>
    </source>
</evidence>
<organism evidence="10 11">
    <name type="scientific">Inquilinus limosus</name>
    <dbReference type="NCBI Taxonomy" id="171674"/>
    <lineage>
        <taxon>Bacteria</taxon>
        <taxon>Pseudomonadati</taxon>
        <taxon>Pseudomonadota</taxon>
        <taxon>Alphaproteobacteria</taxon>
        <taxon>Rhodospirillales</taxon>
        <taxon>Rhodospirillaceae</taxon>
        <taxon>Inquilinus</taxon>
    </lineage>
</organism>